<dbReference type="Pfam" id="PF13280">
    <property type="entry name" value="WYL"/>
    <property type="match status" value="1"/>
</dbReference>
<sequence>MSTSGDDPTLPVNRQFALLLALACSERGLTKADVLTSVDGYRQTSDASGITPALERKFERDKEDLRDIGIDIETLEDPSAPGDNQLTRYRVRAEGGSTPLDLDAHESAILSLAAAAWREGALSSESRRGLMKLRSRGVERLRDAPSIAPRLRGREPQFDAFTGAIAAGRAVAFDYVKQGAALSERRRVEPLALVQYGGRWLLVGYDLDRGAERRFLLRRVRDGSIAPVGRVDETRAAARSGRDIGAESLADLHRFAASHPVIVEVRRGGDAELRLARRAVASNEPGRADAAAGASVQLTIEMADLELLADELAGYGPELVVREPPELRDAVAERLRRVLDDHEEPAAFDRPVRAQHATGEPTAERHHDGSPL</sequence>
<dbReference type="PANTHER" id="PTHR34580">
    <property type="match status" value="1"/>
</dbReference>
<dbReference type="AlphaFoldDB" id="A0A6H9WVI6"/>
<dbReference type="Proteomes" id="UP000431744">
    <property type="component" value="Unassembled WGS sequence"/>
</dbReference>
<name>A0A6H9WVI6_9MICO</name>
<dbReference type="PANTHER" id="PTHR34580:SF3">
    <property type="entry name" value="PROTEIN PAFB"/>
    <property type="match status" value="1"/>
</dbReference>
<organism evidence="4 5">
    <name type="scientific">Pseudoclavibacter endophyticus</name>
    <dbReference type="NCBI Taxonomy" id="1778590"/>
    <lineage>
        <taxon>Bacteria</taxon>
        <taxon>Bacillati</taxon>
        <taxon>Actinomycetota</taxon>
        <taxon>Actinomycetes</taxon>
        <taxon>Micrococcales</taxon>
        <taxon>Microbacteriaceae</taxon>
        <taxon>Pseudoclavibacter</taxon>
    </lineage>
</organism>
<accession>A0A6H9WVI6</accession>
<dbReference type="Pfam" id="PF25583">
    <property type="entry name" value="WCX"/>
    <property type="match status" value="1"/>
</dbReference>
<evidence type="ECO:0000313" key="4">
    <source>
        <dbReference type="EMBL" id="KAB1650190.1"/>
    </source>
</evidence>
<feature type="domain" description="WCX" evidence="3">
    <location>
        <begin position="270"/>
        <end position="339"/>
    </location>
</feature>
<feature type="region of interest" description="Disordered" evidence="1">
    <location>
        <begin position="342"/>
        <end position="372"/>
    </location>
</feature>
<evidence type="ECO:0000259" key="3">
    <source>
        <dbReference type="Pfam" id="PF25583"/>
    </source>
</evidence>
<comment type="caution">
    <text evidence="4">The sequence shown here is derived from an EMBL/GenBank/DDBJ whole genome shotgun (WGS) entry which is preliminary data.</text>
</comment>
<dbReference type="InterPro" id="IPR026881">
    <property type="entry name" value="WYL_dom"/>
</dbReference>
<evidence type="ECO:0000259" key="2">
    <source>
        <dbReference type="Pfam" id="PF13280"/>
    </source>
</evidence>
<feature type="domain" description="WYL" evidence="2">
    <location>
        <begin position="158"/>
        <end position="222"/>
    </location>
</feature>
<dbReference type="RefSeq" id="WP_158028774.1">
    <property type="nucleotide sequence ID" value="NZ_BMHG01000001.1"/>
</dbReference>
<reference evidence="4 5" key="1">
    <citation type="submission" date="2019-09" db="EMBL/GenBank/DDBJ databases">
        <title>Phylogeny of genus Pseudoclavibacter and closely related genus.</title>
        <authorList>
            <person name="Li Y."/>
        </authorList>
    </citation>
    <scope>NUCLEOTIDE SEQUENCE [LARGE SCALE GENOMIC DNA]</scope>
    <source>
        <strain evidence="4 5">EGI 60007</strain>
    </source>
</reference>
<feature type="compositionally biased region" description="Basic and acidic residues" evidence="1">
    <location>
        <begin position="342"/>
        <end position="352"/>
    </location>
</feature>
<dbReference type="OrthoDB" id="3268930at2"/>
<feature type="compositionally biased region" description="Basic and acidic residues" evidence="1">
    <location>
        <begin position="362"/>
        <end position="372"/>
    </location>
</feature>
<evidence type="ECO:0000256" key="1">
    <source>
        <dbReference type="SAM" id="MobiDB-lite"/>
    </source>
</evidence>
<dbReference type="InterPro" id="IPR051534">
    <property type="entry name" value="CBASS_pafABC_assoc_protein"/>
</dbReference>
<protein>
    <submittedName>
        <fullName evidence="4">WYL domain-containing protein</fullName>
    </submittedName>
</protein>
<dbReference type="InterPro" id="IPR057727">
    <property type="entry name" value="WCX_dom"/>
</dbReference>
<gene>
    <name evidence="4" type="ORF">F8O04_08325</name>
</gene>
<proteinExistence type="predicted"/>
<dbReference type="PROSITE" id="PS52050">
    <property type="entry name" value="WYL"/>
    <property type="match status" value="1"/>
</dbReference>
<dbReference type="EMBL" id="WBJY01000001">
    <property type="protein sequence ID" value="KAB1650190.1"/>
    <property type="molecule type" value="Genomic_DNA"/>
</dbReference>
<evidence type="ECO:0000313" key="5">
    <source>
        <dbReference type="Proteomes" id="UP000431744"/>
    </source>
</evidence>
<keyword evidence="5" id="KW-1185">Reference proteome</keyword>